<proteinExistence type="predicted"/>
<keyword evidence="3" id="KW-1185">Reference proteome</keyword>
<feature type="region of interest" description="Disordered" evidence="1">
    <location>
        <begin position="1"/>
        <end position="45"/>
    </location>
</feature>
<name>A0ABD2Z0G2_9GENT</name>
<reference evidence="2 3" key="1">
    <citation type="submission" date="2024-11" db="EMBL/GenBank/DDBJ databases">
        <title>A near-complete genome assembly of Cinchona calisaya.</title>
        <authorList>
            <person name="Lian D.C."/>
            <person name="Zhao X.W."/>
            <person name="Wei L."/>
        </authorList>
    </citation>
    <scope>NUCLEOTIDE SEQUENCE [LARGE SCALE GENOMIC DNA]</scope>
    <source>
        <tissue evidence="2">Nenye</tissue>
    </source>
</reference>
<protein>
    <submittedName>
        <fullName evidence="2">Uncharacterized protein</fullName>
    </submittedName>
</protein>
<dbReference type="Proteomes" id="UP001630127">
    <property type="component" value="Unassembled WGS sequence"/>
</dbReference>
<dbReference type="EMBL" id="JBJUIK010000012">
    <property type="protein sequence ID" value="KAL3511278.1"/>
    <property type="molecule type" value="Genomic_DNA"/>
</dbReference>
<gene>
    <name evidence="2" type="ORF">ACH5RR_030679</name>
</gene>
<dbReference type="AlphaFoldDB" id="A0ABD2Z0G2"/>
<accession>A0ABD2Z0G2</accession>
<evidence type="ECO:0000313" key="2">
    <source>
        <dbReference type="EMBL" id="KAL3511278.1"/>
    </source>
</evidence>
<evidence type="ECO:0000313" key="3">
    <source>
        <dbReference type="Proteomes" id="UP001630127"/>
    </source>
</evidence>
<evidence type="ECO:0000256" key="1">
    <source>
        <dbReference type="SAM" id="MobiDB-lite"/>
    </source>
</evidence>
<comment type="caution">
    <text evidence="2">The sequence shown here is derived from an EMBL/GenBank/DDBJ whole genome shotgun (WGS) entry which is preliminary data.</text>
</comment>
<organism evidence="2 3">
    <name type="scientific">Cinchona calisaya</name>
    <dbReference type="NCBI Taxonomy" id="153742"/>
    <lineage>
        <taxon>Eukaryota</taxon>
        <taxon>Viridiplantae</taxon>
        <taxon>Streptophyta</taxon>
        <taxon>Embryophyta</taxon>
        <taxon>Tracheophyta</taxon>
        <taxon>Spermatophyta</taxon>
        <taxon>Magnoliopsida</taxon>
        <taxon>eudicotyledons</taxon>
        <taxon>Gunneridae</taxon>
        <taxon>Pentapetalae</taxon>
        <taxon>asterids</taxon>
        <taxon>lamiids</taxon>
        <taxon>Gentianales</taxon>
        <taxon>Rubiaceae</taxon>
        <taxon>Cinchonoideae</taxon>
        <taxon>Cinchoneae</taxon>
        <taxon>Cinchona</taxon>
    </lineage>
</organism>
<sequence>MDPTQPSYTEGPGWKNELSVSKQQKDDQSEDNPGTNVDESQELGCGSSSVSILSIGQLMPERNLSATPSEHAFVHGPLTLFHQCSPKANDVLLHKSAMLN</sequence>